<dbReference type="InterPro" id="IPR003609">
    <property type="entry name" value="Pan_app"/>
</dbReference>
<protein>
    <recommendedName>
        <fullName evidence="2">Apple domain-containing protein</fullName>
    </recommendedName>
</protein>
<dbReference type="Pfam" id="PF00090">
    <property type="entry name" value="TSP_1"/>
    <property type="match status" value="1"/>
</dbReference>
<dbReference type="EnsemblMetazoa" id="CapteT210475">
    <property type="protein sequence ID" value="CapteP210475"/>
    <property type="gene ID" value="CapteG210475"/>
</dbReference>
<dbReference type="InterPro" id="IPR000884">
    <property type="entry name" value="TSP1_rpt"/>
</dbReference>
<reference evidence="4" key="3">
    <citation type="submission" date="2015-06" db="UniProtKB">
        <authorList>
            <consortium name="EnsemblMetazoa"/>
        </authorList>
    </citation>
    <scope>IDENTIFICATION</scope>
</reference>
<dbReference type="EMBL" id="AMQN01004100">
    <property type="status" value="NOT_ANNOTATED_CDS"/>
    <property type="molecule type" value="Genomic_DNA"/>
</dbReference>
<name>R7VF14_CAPTE</name>
<evidence type="ECO:0000259" key="2">
    <source>
        <dbReference type="PROSITE" id="PS50948"/>
    </source>
</evidence>
<dbReference type="EMBL" id="KB292627">
    <property type="protein sequence ID" value="ELU17189.1"/>
    <property type="molecule type" value="Genomic_DNA"/>
</dbReference>
<dbReference type="PROSITE" id="PS50092">
    <property type="entry name" value="TSP1"/>
    <property type="match status" value="1"/>
</dbReference>
<evidence type="ECO:0000313" key="3">
    <source>
        <dbReference type="EMBL" id="ELU17189.1"/>
    </source>
</evidence>
<dbReference type="STRING" id="283909.R7VF14"/>
<feature type="compositionally biased region" description="Low complexity" evidence="1">
    <location>
        <begin position="258"/>
        <end position="276"/>
    </location>
</feature>
<keyword evidence="5" id="KW-1185">Reference proteome</keyword>
<feature type="compositionally biased region" description="Polar residues" evidence="1">
    <location>
        <begin position="280"/>
        <end position="297"/>
    </location>
</feature>
<evidence type="ECO:0000313" key="4">
    <source>
        <dbReference type="EnsemblMetazoa" id="CapteP210475"/>
    </source>
</evidence>
<evidence type="ECO:0000313" key="5">
    <source>
        <dbReference type="Proteomes" id="UP000014760"/>
    </source>
</evidence>
<feature type="domain" description="Apple" evidence="2">
    <location>
        <begin position="438"/>
        <end position="513"/>
    </location>
</feature>
<dbReference type="Gene3D" id="2.20.100.10">
    <property type="entry name" value="Thrombospondin type-1 (TSP1) repeat"/>
    <property type="match status" value="1"/>
</dbReference>
<dbReference type="EMBL" id="AMQN01004101">
    <property type="status" value="NOT_ANNOTATED_CDS"/>
    <property type="molecule type" value="Genomic_DNA"/>
</dbReference>
<sequence length="623" mass="68737">MSDVRKTREEAKRASLPVVKSKEHIDVIRGGKQGVSALPKDTWLVVGFGPPMAGQQQALSWNVSSSVWLRTFWTFPSLICRRASEPFLIKLAANTKHNRGPADFADCKSWQKTQDAFIDGNLLILNGTRTETMASCQEMCENIQPCKSFDIQNSNCVLHNVTEFEVGLSKAVWSESYLKVDCTMESVSSMQRRVIIHPYTSLETNVKKEACMDKCCASNNCMSFDYIDNKCRLNKEPTGISDSGIYAHFSCVQIRSTTDGDSVTPTTTEASTASEDSVSRTALSEGHTSIGFTPNPNSEAEVLTSSTAEVDSSQTITLTCNTRTDWTRCTLWPSDHTREIPFRLCNISLIGCSEVLSGAYNDALVNLTYSIDTDNCVSPQVPIWSSWQLWSDCSSSCGIGTQTRVRTCNHIGCEGEDREASICNLGRCSTGPADFADCKSWQKTQDAFIDGNLLILNGTRTETMASCQEMCENIQPCKSFDIQNSNCVLHNVTEFEVGLSKAVWSESYLKVDCTMESVSSMQRRVIIHPYTSLETNVKKEACMDKCCASNNCMSFDYIDNKCRLNKEPTGISDSGIYAHFSCVQIRSTTDGDSVTPTTTEASTASEDSVSRTALSEGMYTYGL</sequence>
<dbReference type="Pfam" id="PF14295">
    <property type="entry name" value="PAN_4"/>
    <property type="match status" value="4"/>
</dbReference>
<dbReference type="Proteomes" id="UP000014760">
    <property type="component" value="Unassembled WGS sequence"/>
</dbReference>
<evidence type="ECO:0000256" key="1">
    <source>
        <dbReference type="SAM" id="MobiDB-lite"/>
    </source>
</evidence>
<dbReference type="SMART" id="SM00209">
    <property type="entry name" value="TSP1"/>
    <property type="match status" value="1"/>
</dbReference>
<feature type="domain" description="Apple" evidence="2">
    <location>
        <begin position="107"/>
        <end position="182"/>
    </location>
</feature>
<organism evidence="3">
    <name type="scientific">Capitella teleta</name>
    <name type="common">Polychaete worm</name>
    <dbReference type="NCBI Taxonomy" id="283909"/>
    <lineage>
        <taxon>Eukaryota</taxon>
        <taxon>Metazoa</taxon>
        <taxon>Spiralia</taxon>
        <taxon>Lophotrochozoa</taxon>
        <taxon>Annelida</taxon>
        <taxon>Polychaeta</taxon>
        <taxon>Sedentaria</taxon>
        <taxon>Scolecida</taxon>
        <taxon>Capitellidae</taxon>
        <taxon>Capitella</taxon>
    </lineage>
</organism>
<accession>R7VF14</accession>
<gene>
    <name evidence="3" type="ORF">CAPTEDRAFT_210475</name>
</gene>
<reference evidence="5" key="1">
    <citation type="submission" date="2012-12" db="EMBL/GenBank/DDBJ databases">
        <authorList>
            <person name="Hellsten U."/>
            <person name="Grimwood J."/>
            <person name="Chapman J.A."/>
            <person name="Shapiro H."/>
            <person name="Aerts A."/>
            <person name="Otillar R.P."/>
            <person name="Terry A.Y."/>
            <person name="Boore J.L."/>
            <person name="Simakov O."/>
            <person name="Marletaz F."/>
            <person name="Cho S.-J."/>
            <person name="Edsinger-Gonzales E."/>
            <person name="Havlak P."/>
            <person name="Kuo D.-H."/>
            <person name="Larsson T."/>
            <person name="Lv J."/>
            <person name="Arendt D."/>
            <person name="Savage R."/>
            <person name="Osoegawa K."/>
            <person name="de Jong P."/>
            <person name="Lindberg D.R."/>
            <person name="Seaver E.C."/>
            <person name="Weisblat D.A."/>
            <person name="Putnam N.H."/>
            <person name="Grigoriev I.V."/>
            <person name="Rokhsar D.S."/>
        </authorList>
    </citation>
    <scope>NUCLEOTIDE SEQUENCE</scope>
    <source>
        <strain evidence="5">I ESC-2004</strain>
    </source>
</reference>
<feature type="region of interest" description="Disordered" evidence="1">
    <location>
        <begin position="258"/>
        <end position="297"/>
    </location>
</feature>
<dbReference type="SUPFAM" id="SSF82895">
    <property type="entry name" value="TSP-1 type 1 repeat"/>
    <property type="match status" value="1"/>
</dbReference>
<feature type="compositionally biased region" description="Low complexity" evidence="1">
    <location>
        <begin position="589"/>
        <end position="607"/>
    </location>
</feature>
<dbReference type="HOGENOM" id="CLU_438917_0_0_1"/>
<proteinExistence type="predicted"/>
<reference evidence="3 5" key="2">
    <citation type="journal article" date="2013" name="Nature">
        <title>Insights into bilaterian evolution from three spiralian genomes.</title>
        <authorList>
            <person name="Simakov O."/>
            <person name="Marletaz F."/>
            <person name="Cho S.J."/>
            <person name="Edsinger-Gonzales E."/>
            <person name="Havlak P."/>
            <person name="Hellsten U."/>
            <person name="Kuo D.H."/>
            <person name="Larsson T."/>
            <person name="Lv J."/>
            <person name="Arendt D."/>
            <person name="Savage R."/>
            <person name="Osoegawa K."/>
            <person name="de Jong P."/>
            <person name="Grimwood J."/>
            <person name="Chapman J.A."/>
            <person name="Shapiro H."/>
            <person name="Aerts A."/>
            <person name="Otillar R.P."/>
            <person name="Terry A.Y."/>
            <person name="Boore J.L."/>
            <person name="Grigoriev I.V."/>
            <person name="Lindberg D.R."/>
            <person name="Seaver E.C."/>
            <person name="Weisblat D.A."/>
            <person name="Putnam N.H."/>
            <person name="Rokhsar D.S."/>
        </authorList>
    </citation>
    <scope>NUCLEOTIDE SEQUENCE</scope>
    <source>
        <strain evidence="3 5">I ESC-2004</strain>
    </source>
</reference>
<dbReference type="PROSITE" id="PS50948">
    <property type="entry name" value="PAN"/>
    <property type="match status" value="2"/>
</dbReference>
<dbReference type="AlphaFoldDB" id="R7VF14"/>
<feature type="region of interest" description="Disordered" evidence="1">
    <location>
        <begin position="589"/>
        <end position="609"/>
    </location>
</feature>
<dbReference type="InterPro" id="IPR036383">
    <property type="entry name" value="TSP1_rpt_sf"/>
</dbReference>